<dbReference type="PANTHER" id="PTHR14789:SF2">
    <property type="entry name" value="LAYILIN"/>
    <property type="match status" value="1"/>
</dbReference>
<dbReference type="GO" id="GO:0016020">
    <property type="term" value="C:membrane"/>
    <property type="evidence" value="ECO:0007669"/>
    <property type="project" value="UniProtKB-SubCell"/>
</dbReference>
<accession>A0A3Q3FMW2</accession>
<reference evidence="9" key="1">
    <citation type="submission" date="2025-08" db="UniProtKB">
        <authorList>
            <consortium name="Ensembl"/>
        </authorList>
    </citation>
    <scope>IDENTIFICATION</scope>
</reference>
<keyword evidence="10" id="KW-1185">Reference proteome</keyword>
<protein>
    <submittedName>
        <fullName evidence="9">Layilin a</fullName>
    </submittedName>
</protein>
<reference evidence="9" key="2">
    <citation type="submission" date="2025-09" db="UniProtKB">
        <authorList>
            <consortium name="Ensembl"/>
        </authorList>
    </citation>
    <scope>IDENTIFICATION</scope>
</reference>
<evidence type="ECO:0000256" key="3">
    <source>
        <dbReference type="ARBA" id="ARBA00022729"/>
    </source>
</evidence>
<feature type="transmembrane region" description="Helical" evidence="7">
    <location>
        <begin position="187"/>
        <end position="213"/>
    </location>
</feature>
<sequence>MCIQYAGQRVCKAGKGKPCYKLAYFSELRRRLNFVEAELACRRDGGQLLSVESESEQKIIEQLITELRPTDGDFWIGLRRNHGNEDSSLDCSSQYYWLDGSKSTFRNWHWDEPSCGYEVCVVMYHQPSAPPGLGGLYMFQWNDDNCETKNNFICKYNGEITALMLSRSNANTPSLCLFMFSFSVLKLVYIIIPTIPLILLLLTVTGVCCFKLLKSEVCQTEPALENSTTPTDVYNVIRSQKDDDLISARPNTKNTSFLCSSPDTPTGDYDNLGGRDTESGFVTLASTESCFLNFDLNDLSLGLVWIQRELSEVWYFVSDNIIYVWIVWRWKTSMMMRPMWSWAV</sequence>
<evidence type="ECO:0000256" key="4">
    <source>
        <dbReference type="ARBA" id="ARBA00022734"/>
    </source>
</evidence>
<dbReference type="STRING" id="56723.ENSLBEP00000020824"/>
<dbReference type="InterPro" id="IPR016187">
    <property type="entry name" value="CTDL_fold"/>
</dbReference>
<dbReference type="GO" id="GO:0005737">
    <property type="term" value="C:cytoplasm"/>
    <property type="evidence" value="ECO:0007669"/>
    <property type="project" value="TreeGrafter"/>
</dbReference>
<dbReference type="GO" id="GO:0050772">
    <property type="term" value="P:positive regulation of axonogenesis"/>
    <property type="evidence" value="ECO:0007669"/>
    <property type="project" value="TreeGrafter"/>
</dbReference>
<evidence type="ECO:0000256" key="2">
    <source>
        <dbReference type="ARBA" id="ARBA00022692"/>
    </source>
</evidence>
<dbReference type="AlphaFoldDB" id="A0A3Q3FMW2"/>
<dbReference type="Ensembl" id="ENSLBET00000021952.1">
    <property type="protein sequence ID" value="ENSLBEP00000020824.1"/>
    <property type="gene ID" value="ENSLBEG00000015998.1"/>
</dbReference>
<keyword evidence="2 7" id="KW-0812">Transmembrane</keyword>
<name>A0A3Q3FMW2_9LABR</name>
<dbReference type="InParanoid" id="A0A3Q3FMW2"/>
<dbReference type="SUPFAM" id="SSF56436">
    <property type="entry name" value="C-type lectin-like"/>
    <property type="match status" value="1"/>
</dbReference>
<dbReference type="FunFam" id="3.10.100.10:FF:000006">
    <property type="entry name" value="Layilin b"/>
    <property type="match status" value="1"/>
</dbReference>
<dbReference type="SMART" id="SM00034">
    <property type="entry name" value="CLECT"/>
    <property type="match status" value="1"/>
</dbReference>
<comment type="subcellular location">
    <subcellularLocation>
        <location evidence="1">Membrane</location>
        <topology evidence="1">Single-pass type I membrane protein</topology>
    </subcellularLocation>
</comment>
<proteinExistence type="predicted"/>
<evidence type="ECO:0000313" key="9">
    <source>
        <dbReference type="Ensembl" id="ENSLBEP00000020824.1"/>
    </source>
</evidence>
<evidence type="ECO:0000256" key="1">
    <source>
        <dbReference type="ARBA" id="ARBA00004479"/>
    </source>
</evidence>
<dbReference type="GO" id="GO:0030246">
    <property type="term" value="F:carbohydrate binding"/>
    <property type="evidence" value="ECO:0007669"/>
    <property type="project" value="UniProtKB-KW"/>
</dbReference>
<dbReference type="Proteomes" id="UP000261660">
    <property type="component" value="Unplaced"/>
</dbReference>
<organism evidence="9 10">
    <name type="scientific">Labrus bergylta</name>
    <name type="common">ballan wrasse</name>
    <dbReference type="NCBI Taxonomy" id="56723"/>
    <lineage>
        <taxon>Eukaryota</taxon>
        <taxon>Metazoa</taxon>
        <taxon>Chordata</taxon>
        <taxon>Craniata</taxon>
        <taxon>Vertebrata</taxon>
        <taxon>Euteleostomi</taxon>
        <taxon>Actinopterygii</taxon>
        <taxon>Neopterygii</taxon>
        <taxon>Teleostei</taxon>
        <taxon>Neoteleostei</taxon>
        <taxon>Acanthomorphata</taxon>
        <taxon>Eupercaria</taxon>
        <taxon>Labriformes</taxon>
        <taxon>Labridae</taxon>
        <taxon>Labrus</taxon>
    </lineage>
</organism>
<dbReference type="InterPro" id="IPR016186">
    <property type="entry name" value="C-type_lectin-like/link_sf"/>
</dbReference>
<dbReference type="InterPro" id="IPR051505">
    <property type="entry name" value="C-type_lectin_domain"/>
</dbReference>
<dbReference type="PANTHER" id="PTHR14789">
    <property type="entry name" value="CHONDROLECTIN VARIANT CHODLFDELTAE"/>
    <property type="match status" value="1"/>
</dbReference>
<dbReference type="PROSITE" id="PS50041">
    <property type="entry name" value="C_TYPE_LECTIN_2"/>
    <property type="match status" value="1"/>
</dbReference>
<dbReference type="GeneTree" id="ENSGT00390000001844"/>
<evidence type="ECO:0000313" key="10">
    <source>
        <dbReference type="Proteomes" id="UP000261660"/>
    </source>
</evidence>
<evidence type="ECO:0000259" key="8">
    <source>
        <dbReference type="PROSITE" id="PS50041"/>
    </source>
</evidence>
<keyword evidence="3" id="KW-0732">Signal</keyword>
<keyword evidence="4" id="KW-0430">Lectin</keyword>
<evidence type="ECO:0000256" key="6">
    <source>
        <dbReference type="ARBA" id="ARBA00023136"/>
    </source>
</evidence>
<keyword evidence="5 7" id="KW-1133">Transmembrane helix</keyword>
<dbReference type="Pfam" id="PF00059">
    <property type="entry name" value="Lectin_C"/>
    <property type="match status" value="1"/>
</dbReference>
<keyword evidence="6 7" id="KW-0472">Membrane</keyword>
<evidence type="ECO:0000256" key="7">
    <source>
        <dbReference type="SAM" id="Phobius"/>
    </source>
</evidence>
<evidence type="ECO:0000256" key="5">
    <source>
        <dbReference type="ARBA" id="ARBA00022989"/>
    </source>
</evidence>
<dbReference type="InterPro" id="IPR001304">
    <property type="entry name" value="C-type_lectin-like"/>
</dbReference>
<dbReference type="Gene3D" id="3.10.100.10">
    <property type="entry name" value="Mannose-Binding Protein A, subunit A"/>
    <property type="match status" value="1"/>
</dbReference>
<feature type="domain" description="C-type lectin" evidence="8">
    <location>
        <begin position="15"/>
        <end position="155"/>
    </location>
</feature>